<evidence type="ECO:0000256" key="8">
    <source>
        <dbReference type="ARBA" id="ARBA00082857"/>
    </source>
</evidence>
<dbReference type="FunFam" id="3.90.550.10:FF:000011">
    <property type="entry name" value="3-deoxy-manno-octulosonate cytidylyltransferase"/>
    <property type="match status" value="1"/>
</dbReference>
<dbReference type="EC" id="2.7.7.38" evidence="7"/>
<dbReference type="PANTHER" id="PTHR42866">
    <property type="entry name" value="3-DEOXY-MANNO-OCTULOSONATE CYTIDYLYLTRANSFERASE"/>
    <property type="match status" value="1"/>
</dbReference>
<comment type="catalytic activity">
    <reaction evidence="4">
        <text>3-deoxy-alpha-D-manno-oct-2-ulosonate + CTP = CMP-3-deoxy-beta-D-manno-octulosonate + diphosphate</text>
        <dbReference type="Rhea" id="RHEA:23448"/>
        <dbReference type="ChEBI" id="CHEBI:33019"/>
        <dbReference type="ChEBI" id="CHEBI:37563"/>
        <dbReference type="ChEBI" id="CHEBI:85986"/>
        <dbReference type="ChEBI" id="CHEBI:85987"/>
        <dbReference type="EC" id="2.7.7.38"/>
    </reaction>
</comment>
<dbReference type="AlphaFoldDB" id="A0A8T2PYV8"/>
<dbReference type="InterPro" id="IPR029044">
    <property type="entry name" value="Nucleotide-diphossugar_trans"/>
</dbReference>
<dbReference type="GO" id="GO:1901137">
    <property type="term" value="P:carbohydrate derivative biosynthetic process"/>
    <property type="evidence" value="ECO:0007669"/>
    <property type="project" value="UniProtKB-ARBA"/>
</dbReference>
<dbReference type="OMA" id="FMATCAK"/>
<evidence type="ECO:0000313" key="10">
    <source>
        <dbReference type="EMBL" id="KAH7276576.1"/>
    </source>
</evidence>
<name>A0A8T2PYV8_CERRI</name>
<keyword evidence="2" id="KW-0808">Transferase</keyword>
<dbReference type="CDD" id="cd02517">
    <property type="entry name" value="CMP-KDO-Synthetase"/>
    <property type="match status" value="1"/>
</dbReference>
<evidence type="ECO:0000313" key="11">
    <source>
        <dbReference type="Proteomes" id="UP000825935"/>
    </source>
</evidence>
<gene>
    <name evidence="10" type="ORF">KP509_39G012700</name>
</gene>
<dbReference type="Proteomes" id="UP000825935">
    <property type="component" value="Chromosome 39"/>
</dbReference>
<accession>A0A8T2PYV8</accession>
<keyword evidence="3" id="KW-0548">Nucleotidyltransferase</keyword>
<comment type="caution">
    <text evidence="10">The sequence shown here is derived from an EMBL/GenBank/DDBJ whole genome shotgun (WGS) entry which is preliminary data.</text>
</comment>
<keyword evidence="11" id="KW-1185">Reference proteome</keyword>
<dbReference type="NCBIfam" id="NF009905">
    <property type="entry name" value="PRK13368.1"/>
    <property type="match status" value="1"/>
</dbReference>
<dbReference type="InterPro" id="IPR004528">
    <property type="entry name" value="KdsB"/>
</dbReference>
<dbReference type="Pfam" id="PF02348">
    <property type="entry name" value="CTP_transf_3"/>
    <property type="match status" value="1"/>
</dbReference>
<dbReference type="NCBIfam" id="NF003952">
    <property type="entry name" value="PRK05450.1-5"/>
    <property type="match status" value="1"/>
</dbReference>
<dbReference type="InterPro" id="IPR003329">
    <property type="entry name" value="Cytidylyl_trans"/>
</dbReference>
<dbReference type="NCBIfam" id="NF003950">
    <property type="entry name" value="PRK05450.1-3"/>
    <property type="match status" value="1"/>
</dbReference>
<evidence type="ECO:0000256" key="3">
    <source>
        <dbReference type="ARBA" id="ARBA00022695"/>
    </source>
</evidence>
<reference evidence="10" key="1">
    <citation type="submission" date="2021-08" db="EMBL/GenBank/DDBJ databases">
        <title>WGS assembly of Ceratopteris richardii.</title>
        <authorList>
            <person name="Marchant D.B."/>
            <person name="Chen G."/>
            <person name="Jenkins J."/>
            <person name="Shu S."/>
            <person name="Leebens-Mack J."/>
            <person name="Grimwood J."/>
            <person name="Schmutz J."/>
            <person name="Soltis P."/>
            <person name="Soltis D."/>
            <person name="Chen Z.-H."/>
        </authorList>
    </citation>
    <scope>NUCLEOTIDE SEQUENCE</scope>
    <source>
        <strain evidence="10">Whitten #5841</strain>
        <tissue evidence="10">Leaf</tissue>
    </source>
</reference>
<dbReference type="GO" id="GO:0008690">
    <property type="term" value="F:3-deoxy-manno-octulosonate cytidylyltransferase activity"/>
    <property type="evidence" value="ECO:0007669"/>
    <property type="project" value="UniProtKB-EC"/>
</dbReference>
<sequence>MTLAHAERRTAAKHIHSEREREREMANGGEDRGTPLKMLTTAVAVAGCGIATAMVAGKYFTSRVRSRVVGIIPARYASSRFPGKPLALIIGKPMIQRTWEQAKLATSLDAVVVATDDDRIAESCRRFGADVVMTSESCLNGTERCQEALKKLKKRYDLVVNIQGDEPLIDPEIINGVVKILQAAPDAVFSTAVTALQPEDAMNPNRVKCVVSRKGYAIYFSRGLIPFNKSGKVNPDFPYLLHLGIQCYDAKFLDVYTSLPSSPLQLEEDLEQLKVLENGYKMKVIKVNHEAHGVDAPEDVEKIEAFMKERNID</sequence>
<evidence type="ECO:0000256" key="1">
    <source>
        <dbReference type="ARBA" id="ARBA00004370"/>
    </source>
</evidence>
<protein>
    <recommendedName>
        <fullName evidence="7">3-deoxy-manno-octulosonate cytidylyltransferase</fullName>
        <ecNumber evidence="7">2.7.7.38</ecNumber>
    </recommendedName>
    <alternativeName>
        <fullName evidence="8">CMP-2-keto-3-deoxyoctulosonic acid synthase</fullName>
    </alternativeName>
</protein>
<dbReference type="EMBL" id="CM035444">
    <property type="protein sequence ID" value="KAH7276576.1"/>
    <property type="molecule type" value="Genomic_DNA"/>
</dbReference>
<evidence type="ECO:0000256" key="7">
    <source>
        <dbReference type="ARBA" id="ARBA00066873"/>
    </source>
</evidence>
<dbReference type="GO" id="GO:0044281">
    <property type="term" value="P:small molecule metabolic process"/>
    <property type="evidence" value="ECO:0007669"/>
    <property type="project" value="UniProtKB-ARBA"/>
</dbReference>
<comment type="subcellular location">
    <subcellularLocation>
        <location evidence="1">Membrane</location>
    </subcellularLocation>
</comment>
<comment type="pathway">
    <text evidence="5">Nucleotide-sugar biosynthesis; CMP-3-deoxy-D-manno-octulosonate biosynthesis; CMP-3-deoxy-D-manno-octulosonate from 3-deoxy-D-manno-octulosonate and CTP: step 1/1.</text>
</comment>
<dbReference type="SUPFAM" id="SSF53448">
    <property type="entry name" value="Nucleotide-diphospho-sugar transferases"/>
    <property type="match status" value="1"/>
</dbReference>
<comment type="similarity">
    <text evidence="6">Belongs to the KdsB family.</text>
</comment>
<dbReference type="PANTHER" id="PTHR42866:SF2">
    <property type="entry name" value="3-DEOXY-MANNO-OCTULOSONATE CYTIDYLYLTRANSFERASE, MITOCHONDRIAL"/>
    <property type="match status" value="1"/>
</dbReference>
<dbReference type="NCBIfam" id="TIGR00466">
    <property type="entry name" value="kdsB"/>
    <property type="match status" value="1"/>
</dbReference>
<evidence type="ECO:0000256" key="4">
    <source>
        <dbReference type="ARBA" id="ARBA00050198"/>
    </source>
</evidence>
<organism evidence="10 11">
    <name type="scientific">Ceratopteris richardii</name>
    <name type="common">Triangle waterfern</name>
    <dbReference type="NCBI Taxonomy" id="49495"/>
    <lineage>
        <taxon>Eukaryota</taxon>
        <taxon>Viridiplantae</taxon>
        <taxon>Streptophyta</taxon>
        <taxon>Embryophyta</taxon>
        <taxon>Tracheophyta</taxon>
        <taxon>Polypodiopsida</taxon>
        <taxon>Polypodiidae</taxon>
        <taxon>Polypodiales</taxon>
        <taxon>Pteridineae</taxon>
        <taxon>Pteridaceae</taxon>
        <taxon>Parkerioideae</taxon>
        <taxon>Ceratopteris</taxon>
    </lineage>
</organism>
<evidence type="ECO:0000256" key="9">
    <source>
        <dbReference type="SAM" id="MobiDB-lite"/>
    </source>
</evidence>
<dbReference type="OrthoDB" id="10262032at2759"/>
<evidence type="ECO:0000256" key="6">
    <source>
        <dbReference type="ARBA" id="ARBA00060845"/>
    </source>
</evidence>
<dbReference type="Gene3D" id="3.90.550.10">
    <property type="entry name" value="Spore Coat Polysaccharide Biosynthesis Protein SpsA, Chain A"/>
    <property type="match status" value="1"/>
</dbReference>
<proteinExistence type="inferred from homology"/>
<evidence type="ECO:0000256" key="2">
    <source>
        <dbReference type="ARBA" id="ARBA00022679"/>
    </source>
</evidence>
<feature type="region of interest" description="Disordered" evidence="9">
    <location>
        <begin position="1"/>
        <end position="33"/>
    </location>
</feature>
<evidence type="ECO:0000256" key="5">
    <source>
        <dbReference type="ARBA" id="ARBA00060624"/>
    </source>
</evidence>
<dbReference type="GO" id="GO:0005829">
    <property type="term" value="C:cytosol"/>
    <property type="evidence" value="ECO:0007669"/>
    <property type="project" value="TreeGrafter"/>
</dbReference>
<dbReference type="HAMAP" id="MF_00057">
    <property type="entry name" value="KdsB"/>
    <property type="match status" value="1"/>
</dbReference>
<dbReference type="GO" id="GO:0016020">
    <property type="term" value="C:membrane"/>
    <property type="evidence" value="ECO:0007669"/>
    <property type="project" value="UniProtKB-SubCell"/>
</dbReference>